<evidence type="ECO:0000313" key="4">
    <source>
        <dbReference type="EMBL" id="KAK7487973.1"/>
    </source>
</evidence>
<dbReference type="PANTHER" id="PTHR24020:SF20">
    <property type="entry name" value="PH DOMAIN-CONTAINING PROTEIN"/>
    <property type="match status" value="1"/>
</dbReference>
<dbReference type="SMART" id="SM00327">
    <property type="entry name" value="VWA"/>
    <property type="match status" value="1"/>
</dbReference>
<accession>A0ABD0KL64</accession>
<keyword evidence="5" id="KW-1185">Reference proteome</keyword>
<dbReference type="Pfam" id="PF01607">
    <property type="entry name" value="CBM_14"/>
    <property type="match status" value="1"/>
</dbReference>
<dbReference type="AlphaFoldDB" id="A0ABD0KL64"/>
<dbReference type="EMBL" id="JACVVK020000156">
    <property type="protein sequence ID" value="KAK7487973.1"/>
    <property type="molecule type" value="Genomic_DNA"/>
</dbReference>
<dbReference type="InterPro" id="IPR050525">
    <property type="entry name" value="ECM_Assembly_Org"/>
</dbReference>
<name>A0ABD0KL64_9CAEN</name>
<evidence type="ECO:0000259" key="2">
    <source>
        <dbReference type="PROSITE" id="PS50234"/>
    </source>
</evidence>
<dbReference type="Gene3D" id="2.170.140.10">
    <property type="entry name" value="Chitin binding domain"/>
    <property type="match status" value="2"/>
</dbReference>
<proteinExistence type="predicted"/>
<dbReference type="PRINTS" id="PR00453">
    <property type="entry name" value="VWFADOMAIN"/>
</dbReference>
<gene>
    <name evidence="4" type="ORF">BaRGS_00020718</name>
</gene>
<organism evidence="4 5">
    <name type="scientific">Batillaria attramentaria</name>
    <dbReference type="NCBI Taxonomy" id="370345"/>
    <lineage>
        <taxon>Eukaryota</taxon>
        <taxon>Metazoa</taxon>
        <taxon>Spiralia</taxon>
        <taxon>Lophotrochozoa</taxon>
        <taxon>Mollusca</taxon>
        <taxon>Gastropoda</taxon>
        <taxon>Caenogastropoda</taxon>
        <taxon>Sorbeoconcha</taxon>
        <taxon>Cerithioidea</taxon>
        <taxon>Batillariidae</taxon>
        <taxon>Batillaria</taxon>
    </lineage>
</organism>
<dbReference type="InterPro" id="IPR036508">
    <property type="entry name" value="Chitin-bd_dom_sf"/>
</dbReference>
<dbReference type="InterPro" id="IPR002557">
    <property type="entry name" value="Chitin-bd_dom"/>
</dbReference>
<keyword evidence="1" id="KW-0732">Signal</keyword>
<dbReference type="PANTHER" id="PTHR24020">
    <property type="entry name" value="COLLAGEN ALPHA"/>
    <property type="match status" value="1"/>
</dbReference>
<dbReference type="PROSITE" id="PS50940">
    <property type="entry name" value="CHIT_BIND_II"/>
    <property type="match status" value="1"/>
</dbReference>
<dbReference type="Proteomes" id="UP001519460">
    <property type="component" value="Unassembled WGS sequence"/>
</dbReference>
<dbReference type="Pfam" id="PF00092">
    <property type="entry name" value="VWA"/>
    <property type="match status" value="1"/>
</dbReference>
<dbReference type="PROSITE" id="PS50234">
    <property type="entry name" value="VWFA"/>
    <property type="match status" value="1"/>
</dbReference>
<dbReference type="SUPFAM" id="SSF57625">
    <property type="entry name" value="Invertebrate chitin-binding proteins"/>
    <property type="match status" value="2"/>
</dbReference>
<dbReference type="PROSITE" id="PS51257">
    <property type="entry name" value="PROKAR_LIPOPROTEIN"/>
    <property type="match status" value="1"/>
</dbReference>
<dbReference type="Gene3D" id="3.40.50.410">
    <property type="entry name" value="von Willebrand factor, type A domain"/>
    <property type="match status" value="1"/>
</dbReference>
<dbReference type="SUPFAM" id="SSF53300">
    <property type="entry name" value="vWA-like"/>
    <property type="match status" value="1"/>
</dbReference>
<dbReference type="InterPro" id="IPR036465">
    <property type="entry name" value="vWFA_dom_sf"/>
</dbReference>
<evidence type="ECO:0000313" key="5">
    <source>
        <dbReference type="Proteomes" id="UP001519460"/>
    </source>
</evidence>
<sequence length="695" mass="75757">MGRFLWCVVTCATVLVTSCRGLGSDSTVTPGAFGTDVVLAVINSLQSNCILSSDRLFLRRLAYVETRDGTDSATYRAGYDGGIWKIDRDMFTATSTCSSSYIRATCDLIKQELGIDWTHVQWSDLRKPLYSGLAAALYTLLKTQGNENNIPAEVSQQASFWSQNFHHGGTSSSANFTQLVADTTLFDCKKEMDMAFILDASGSINPLDYQLSLNFTARVAAAMDVPNTIKVATIVFDSTASIHFDFNDYSTKAQVLSAIRSTPKPGGGTSTYLALDLARTTLFTPARGATSNRRVAVLITDGRSNFALTSQAATLLKGAGVTVFAIGVGGYNLLELKEVASEPKCTHVFTLQDFSQIDSILYQIQTSTCNAHTAVTPNFTITATNQTEIKLTIQGHTTSLNSTSSTSKPPEIIPVVNVTCGIAEIYVSDTNPNPSPALYTDKFTATDGSPAYLVTEATRNGRPVYVTVVGSHLPPQAAQLTNWEQLRQEPGIRQTVCTNYYEQFPNPCTPYAIGHGKVIFQYPYDQNRFIRCDYHGNPYVTLCPNRQTFNPATLTCGYASPGSTDRVPLPSSYPNPCTPEHIQAQFIHCDLFGDAWLQSCPSLEVWDQIQQTCVADRPTAQPATTRSHSTLVNPCTSEAEAAGKQFFPYPCDHTRFIHCGVAGAYWVQFCPGGMYFDPATYICVLGDPQHTPGCD</sequence>
<protein>
    <submittedName>
        <fullName evidence="4">Uncharacterized protein</fullName>
    </submittedName>
</protein>
<evidence type="ECO:0000259" key="3">
    <source>
        <dbReference type="PROSITE" id="PS50940"/>
    </source>
</evidence>
<comment type="caution">
    <text evidence="4">The sequence shown here is derived from an EMBL/GenBank/DDBJ whole genome shotgun (WGS) entry which is preliminary data.</text>
</comment>
<evidence type="ECO:0000256" key="1">
    <source>
        <dbReference type="SAM" id="SignalP"/>
    </source>
</evidence>
<feature type="chain" id="PRO_5044846809" evidence="1">
    <location>
        <begin position="22"/>
        <end position="695"/>
    </location>
</feature>
<feature type="signal peptide" evidence="1">
    <location>
        <begin position="1"/>
        <end position="21"/>
    </location>
</feature>
<dbReference type="SMART" id="SM00494">
    <property type="entry name" value="ChtBD2"/>
    <property type="match status" value="3"/>
</dbReference>
<feature type="domain" description="Chitin-binding type-2" evidence="3">
    <location>
        <begin position="632"/>
        <end position="695"/>
    </location>
</feature>
<feature type="domain" description="VWFA" evidence="2">
    <location>
        <begin position="193"/>
        <end position="364"/>
    </location>
</feature>
<reference evidence="4 5" key="1">
    <citation type="journal article" date="2023" name="Sci. Data">
        <title>Genome assembly of the Korean intertidal mud-creeper Batillaria attramentaria.</title>
        <authorList>
            <person name="Patra A.K."/>
            <person name="Ho P.T."/>
            <person name="Jun S."/>
            <person name="Lee S.J."/>
            <person name="Kim Y."/>
            <person name="Won Y.J."/>
        </authorList>
    </citation>
    <scope>NUCLEOTIDE SEQUENCE [LARGE SCALE GENOMIC DNA]</scope>
    <source>
        <strain evidence="4">Wonlab-2016</strain>
    </source>
</reference>
<dbReference type="InterPro" id="IPR002035">
    <property type="entry name" value="VWF_A"/>
</dbReference>